<dbReference type="SUPFAM" id="SSF52540">
    <property type="entry name" value="P-loop containing nucleoside triphosphate hydrolases"/>
    <property type="match status" value="1"/>
</dbReference>
<dbReference type="SUPFAM" id="SSF109604">
    <property type="entry name" value="HD-domain/PDEase-like"/>
    <property type="match status" value="1"/>
</dbReference>
<dbReference type="InterPro" id="IPR027417">
    <property type="entry name" value="P-loop_NTPase"/>
</dbReference>
<gene>
    <name evidence="1" type="ORF">CPAV1605_214</name>
</gene>
<accession>A0A5E8CLB1</accession>
<proteinExistence type="predicted"/>
<evidence type="ECO:0000313" key="1">
    <source>
        <dbReference type="EMBL" id="VVU94492.1"/>
    </source>
</evidence>
<dbReference type="CDD" id="cd02019">
    <property type="entry name" value="NK"/>
    <property type="match status" value="1"/>
</dbReference>
<protein>
    <submittedName>
        <fullName evidence="1">Uncharacterized protein</fullName>
    </submittedName>
</protein>
<organism evidence="1">
    <name type="scientific">seawater metagenome</name>
    <dbReference type="NCBI Taxonomy" id="1561972"/>
    <lineage>
        <taxon>unclassified sequences</taxon>
        <taxon>metagenomes</taxon>
        <taxon>ecological metagenomes</taxon>
    </lineage>
</organism>
<name>A0A5E8CLB1_9ZZZZ</name>
<dbReference type="EMBL" id="CABVLZ010000001">
    <property type="protein sequence ID" value="VVU94492.1"/>
    <property type="molecule type" value="Genomic_DNA"/>
</dbReference>
<dbReference type="AlphaFoldDB" id="A0A5E8CLB1"/>
<reference evidence="1" key="1">
    <citation type="submission" date="2019-09" db="EMBL/GenBank/DDBJ databases">
        <authorList>
            <person name="Needham M D."/>
        </authorList>
    </citation>
    <scope>NUCLEOTIDE SEQUENCE</scope>
</reference>
<dbReference type="Gene3D" id="3.40.50.300">
    <property type="entry name" value="P-loop containing nucleotide triphosphate hydrolases"/>
    <property type="match status" value="1"/>
</dbReference>
<sequence length="1147" mass="131318">MSSLMQQIFNTQDAPKILDDIVKELLSDSASDFSQLQDFLSKEEFETLHPILIKINSFFRDLQEIQMFKKIWKSVTECNHDNPDGTHMIFHMESKLERHLVIACLETGLQSLKLNITDNHQIFIYMITALFHDIGKPPSQCINNVYNHKSYKGHGWMGQVIWTKIMNAFRLNNKEKCESYLSIDEQDLIGKGIGYHMCGLHRSDCECKLTQMLQTYLTILPVSVQNLLMVLNMGDVLGSRKEDFDIQKYLESRESWRNILGRQNNLEVAFENISNWYNGIIITLQGLSGSGKSTTADHIKSILGENCVCIERDFIMATCIFEWLNQPENDPIKTLELSIQGKDKRKKLLEKFGMTQDELDNLITNCQADIKNLETGNGYTLAYSLYKDLQFASLVNSRMRRITKQALRDRKIVIGDSMIYGTNDHKQVLPDEIATAFRVSIYNVEPTNATTAVAERRGMDLKTFTNRMRKGYGFEHLSKGKNSVMEANLHNKAEFPKLVFDLDTPFMRLIQSPLINGIDPFVTQFVTQLPKLLEILPNNFKVDKAKNDYILDDPMALSIFLNPLIKKFEGNMDAVTEYLASLGYILKDASLHEYRLCNVSPKTTFYLITYREGMVNWNTYYCHATRGAAFYVKDNQIQVIKAGPPKSPEIQSLKTKESDVDTQDSNQRLGYGHAFMQNVLTNQETSEGMKFSISGKRDGSLSMWSVISVNSPHYNIIAEHILEAPIVDGSEWHPGKIATMLWNLPQKYGMSYGLILSSQNTLFVGTKDMMNWYLSAAILSTVEEPINKFHNCHEEELVAMLEPFAINMAKFVFNLTNSYPYLKNGTTTLSFEAICPNRTDPVNHKEHIELACSYSTASNYLLGIRINLSDGSIGEWVPHFDLQKELKDCFMDPLYWETESVEFVNGIFDLLQTGDLSVFPKPDNLRVKDKEDWIEYETIDPEGFILYSSGGKLKFNNLSSKLKDTLYYILHKLEKYHDKKVPGQKYTWQDDILKLAGWYHDKYPIVSRMQQAQSILSEGIPEIISELSTKYESWFNSLTTDSNGNHILNIDTKRGPKTVTQRPGSIFQKPFVPLFINEKETISTISQLIHSKTEGVLGSNFMSEVKSAIMGNQEWLAQDEIDISNHKWKSMIEIAKMTHNSNYVSDE</sequence>